<gene>
    <name evidence="2" type="ORF">A3B87_01470</name>
</gene>
<evidence type="ECO:0000313" key="3">
    <source>
        <dbReference type="Proteomes" id="UP000179136"/>
    </source>
</evidence>
<reference evidence="2 3" key="1">
    <citation type="journal article" date="2016" name="Nat. Commun.">
        <title>Thousands of microbial genomes shed light on interconnected biogeochemical processes in an aquifer system.</title>
        <authorList>
            <person name="Anantharaman K."/>
            <person name="Brown C.T."/>
            <person name="Hug L.A."/>
            <person name="Sharon I."/>
            <person name="Castelle C.J."/>
            <person name="Probst A.J."/>
            <person name="Thomas B.C."/>
            <person name="Singh A."/>
            <person name="Wilkins M.J."/>
            <person name="Karaoz U."/>
            <person name="Brodie E.L."/>
            <person name="Williams K.H."/>
            <person name="Hubbard S.S."/>
            <person name="Banfield J.F."/>
        </authorList>
    </citation>
    <scope>NUCLEOTIDE SEQUENCE [LARGE SCALE GENOMIC DNA]</scope>
</reference>
<keyword evidence="1" id="KW-0812">Transmembrane</keyword>
<keyword evidence="1" id="KW-1133">Transmembrane helix</keyword>
<name>A0A1F6FNT7_9BACT</name>
<dbReference type="Proteomes" id="UP000179136">
    <property type="component" value="Unassembled WGS sequence"/>
</dbReference>
<feature type="transmembrane region" description="Helical" evidence="1">
    <location>
        <begin position="6"/>
        <end position="27"/>
    </location>
</feature>
<evidence type="ECO:0000313" key="2">
    <source>
        <dbReference type="EMBL" id="OGG87512.1"/>
    </source>
</evidence>
<keyword evidence="1" id="KW-0472">Membrane</keyword>
<dbReference type="AlphaFoldDB" id="A0A1F6FNT7"/>
<sequence>METYYIYSLIAALLLTVFVGFICYWYGKIKGMLNQNSELWKRLQASAERVIRLAWMLKELRKQFVNERQHNELLIKASETKYKEGWSDCENSFKSDITVNDKGQFLRKVKSEK</sequence>
<dbReference type="EMBL" id="MFMW01000010">
    <property type="protein sequence ID" value="OGG87512.1"/>
    <property type="molecule type" value="Genomic_DNA"/>
</dbReference>
<protein>
    <submittedName>
        <fullName evidence="2">Uncharacterized protein</fullName>
    </submittedName>
</protein>
<organism evidence="2 3">
    <name type="scientific">Candidatus Kuenenbacteria bacterium RIFCSPHIGHO2_02_FULL_39_13</name>
    <dbReference type="NCBI Taxonomy" id="1798561"/>
    <lineage>
        <taxon>Bacteria</taxon>
        <taxon>Candidatus Kueneniibacteriota</taxon>
    </lineage>
</organism>
<dbReference type="STRING" id="1798561.A3B87_01470"/>
<comment type="caution">
    <text evidence="2">The sequence shown here is derived from an EMBL/GenBank/DDBJ whole genome shotgun (WGS) entry which is preliminary data.</text>
</comment>
<proteinExistence type="predicted"/>
<accession>A0A1F6FNT7</accession>
<evidence type="ECO:0000256" key="1">
    <source>
        <dbReference type="SAM" id="Phobius"/>
    </source>
</evidence>